<dbReference type="SMART" id="SM00061">
    <property type="entry name" value="MATH"/>
    <property type="match status" value="1"/>
</dbReference>
<evidence type="ECO:0000313" key="3">
    <source>
        <dbReference type="Proteomes" id="UP000887572"/>
    </source>
</evidence>
<dbReference type="PANTHER" id="PTHR46236">
    <property type="entry name" value="TRAF-LIKE SUPERFAMILY PROTEIN"/>
    <property type="match status" value="1"/>
</dbReference>
<dbReference type="SUPFAM" id="SSF49599">
    <property type="entry name" value="TRAF domain-like"/>
    <property type="match status" value="1"/>
</dbReference>
<keyword evidence="1" id="KW-0175">Coiled coil</keyword>
<dbReference type="Gene3D" id="2.60.210.10">
    <property type="entry name" value="Apoptosis, Tumor Necrosis Factor Receptor Associated Protein 2, Chain A"/>
    <property type="match status" value="1"/>
</dbReference>
<organism evidence="3 4">
    <name type="scientific">Globodera rostochiensis</name>
    <name type="common">Golden nematode worm</name>
    <name type="synonym">Heterodera rostochiensis</name>
    <dbReference type="NCBI Taxonomy" id="31243"/>
    <lineage>
        <taxon>Eukaryota</taxon>
        <taxon>Metazoa</taxon>
        <taxon>Ecdysozoa</taxon>
        <taxon>Nematoda</taxon>
        <taxon>Chromadorea</taxon>
        <taxon>Rhabditida</taxon>
        <taxon>Tylenchina</taxon>
        <taxon>Tylenchomorpha</taxon>
        <taxon>Tylenchoidea</taxon>
        <taxon>Heteroderidae</taxon>
        <taxon>Heteroderinae</taxon>
        <taxon>Globodera</taxon>
    </lineage>
</organism>
<dbReference type="PROSITE" id="PS50144">
    <property type="entry name" value="MATH"/>
    <property type="match status" value="1"/>
</dbReference>
<dbReference type="InterPro" id="IPR008974">
    <property type="entry name" value="TRAF-like"/>
</dbReference>
<protein>
    <submittedName>
        <fullName evidence="4">MATH domain-containing protein</fullName>
    </submittedName>
</protein>
<dbReference type="InterPro" id="IPR002083">
    <property type="entry name" value="MATH/TRAF_dom"/>
</dbReference>
<name>A0A914HIF4_GLORO</name>
<dbReference type="WBParaSite" id="Gr19_v10_g17661.t1">
    <property type="protein sequence ID" value="Gr19_v10_g17661.t1"/>
    <property type="gene ID" value="Gr19_v10_g17661"/>
</dbReference>
<dbReference type="Proteomes" id="UP000887572">
    <property type="component" value="Unplaced"/>
</dbReference>
<accession>A0A914HIF4</accession>
<evidence type="ECO:0000313" key="4">
    <source>
        <dbReference type="WBParaSite" id="Gr19_v10_g17661.t1"/>
    </source>
</evidence>
<evidence type="ECO:0000256" key="1">
    <source>
        <dbReference type="ARBA" id="ARBA00023054"/>
    </source>
</evidence>
<feature type="domain" description="MATH" evidence="2">
    <location>
        <begin position="1"/>
        <end position="121"/>
    </location>
</feature>
<proteinExistence type="predicted"/>
<dbReference type="AlphaFoldDB" id="A0A914HIF4"/>
<evidence type="ECO:0000259" key="2">
    <source>
        <dbReference type="PROSITE" id="PS50144"/>
    </source>
</evidence>
<dbReference type="InterPro" id="IPR050804">
    <property type="entry name" value="MCC"/>
</dbReference>
<keyword evidence="3" id="KW-1185">Reference proteome</keyword>
<reference evidence="4" key="1">
    <citation type="submission" date="2022-11" db="UniProtKB">
        <authorList>
            <consortium name="WormBaseParasite"/>
        </authorList>
    </citation>
    <scope>IDENTIFICATION</scope>
</reference>
<dbReference type="Pfam" id="PF22486">
    <property type="entry name" value="MATH_2"/>
    <property type="match status" value="1"/>
</dbReference>
<dbReference type="PANTHER" id="PTHR46236:SF35">
    <property type="entry name" value="MATH DOMAIN-CONTAINING PROTEIN"/>
    <property type="match status" value="1"/>
</dbReference>
<sequence>MSEFARLDVNSRRVSDAVYIRGLPWQIKALSRAFSGQLSMYLRCNNDNFEYNWSCTASATFRIVSQEEGKEDYADEIGRQIFTTENKGFGLNFFIPFEKLMDPKNGWYDAKNDTVILSAEVKAEELIGVE</sequence>